<comment type="caution">
    <text evidence="1">The sequence shown here is derived from an EMBL/GenBank/DDBJ whole genome shotgun (WGS) entry which is preliminary data.</text>
</comment>
<name>A0ACC1SN97_9APHY</name>
<proteinExistence type="predicted"/>
<evidence type="ECO:0000313" key="1">
    <source>
        <dbReference type="EMBL" id="KAJ3543284.1"/>
    </source>
</evidence>
<gene>
    <name evidence="1" type="ORF">NM688_g5873</name>
</gene>
<protein>
    <submittedName>
        <fullName evidence="1">Uncharacterized protein</fullName>
    </submittedName>
</protein>
<keyword evidence="2" id="KW-1185">Reference proteome</keyword>
<sequence>MASSMNTDLGNSEHSRQHDYSTWDKQVALLRELCRTSPARVVRILTSVTKPAEDDTGDLKLYARTVLVVAEFSKAGRAQPEKREIWRKLVDAGVVDALISVVIHSKHHLVTEGRLQRPEEHDPKDFQFVISPYSHAVHIMSYAAGLLAPRDTEWAPTAQDRSFISSLRAHWSDMVKRIWDEPFDSLNPDNVHAIERVAFASLFSRIIYVDPSVLNIAFNDMTIPLVTRLWASSGQQDAQGTTITLWTLFSDEIYPVTAKINKYIQEHKNSFPRSKLFSHMCLGASSMPGTTEVNQARALADVFGKRLEVMNSYVDLVLRMAQSLIAVREEGLNDQTREVFLDALVRSDMFWKGLFNLLNRAQKGEVTYNVKPIEENILVLRPILILAESCTGVEGQARGRLLVTLVKNGLWDTLDEILKDILTHKDSKQLDICSHLTQSFIAMRCKILGYCGPECQKMDWKEHKPLCKMKGCMNTIAWEVQSLLHAQIRRD</sequence>
<organism evidence="1 2">
    <name type="scientific">Phlebia brevispora</name>
    <dbReference type="NCBI Taxonomy" id="194682"/>
    <lineage>
        <taxon>Eukaryota</taxon>
        <taxon>Fungi</taxon>
        <taxon>Dikarya</taxon>
        <taxon>Basidiomycota</taxon>
        <taxon>Agaricomycotina</taxon>
        <taxon>Agaricomycetes</taxon>
        <taxon>Polyporales</taxon>
        <taxon>Meruliaceae</taxon>
        <taxon>Phlebia</taxon>
    </lineage>
</organism>
<dbReference type="Proteomes" id="UP001148662">
    <property type="component" value="Unassembled WGS sequence"/>
</dbReference>
<dbReference type="EMBL" id="JANHOG010001132">
    <property type="protein sequence ID" value="KAJ3543284.1"/>
    <property type="molecule type" value="Genomic_DNA"/>
</dbReference>
<evidence type="ECO:0000313" key="2">
    <source>
        <dbReference type="Proteomes" id="UP001148662"/>
    </source>
</evidence>
<accession>A0ACC1SN97</accession>
<reference evidence="1" key="1">
    <citation type="submission" date="2022-07" db="EMBL/GenBank/DDBJ databases">
        <title>Genome Sequence of Phlebia brevispora.</title>
        <authorList>
            <person name="Buettner E."/>
        </authorList>
    </citation>
    <scope>NUCLEOTIDE SEQUENCE</scope>
    <source>
        <strain evidence="1">MPL23</strain>
    </source>
</reference>